<dbReference type="PROSITE" id="PS50928">
    <property type="entry name" value="ABC_TM1"/>
    <property type="match status" value="1"/>
</dbReference>
<dbReference type="InterPro" id="IPR050366">
    <property type="entry name" value="BP-dependent_transpt_permease"/>
</dbReference>
<feature type="non-terminal residue" evidence="9">
    <location>
        <position position="180"/>
    </location>
</feature>
<accession>A0A382YEP2</accession>
<proteinExistence type="predicted"/>
<evidence type="ECO:0000256" key="6">
    <source>
        <dbReference type="ARBA" id="ARBA00023136"/>
    </source>
</evidence>
<organism evidence="9">
    <name type="scientific">marine metagenome</name>
    <dbReference type="NCBI Taxonomy" id="408172"/>
    <lineage>
        <taxon>unclassified sequences</taxon>
        <taxon>metagenomes</taxon>
        <taxon>ecological metagenomes</taxon>
    </lineage>
</organism>
<keyword evidence="3" id="KW-1003">Cell membrane</keyword>
<dbReference type="GO" id="GO:0055085">
    <property type="term" value="P:transmembrane transport"/>
    <property type="evidence" value="ECO:0007669"/>
    <property type="project" value="InterPro"/>
</dbReference>
<dbReference type="InterPro" id="IPR035906">
    <property type="entry name" value="MetI-like_sf"/>
</dbReference>
<dbReference type="SUPFAM" id="SSF161098">
    <property type="entry name" value="MetI-like"/>
    <property type="match status" value="1"/>
</dbReference>
<evidence type="ECO:0000256" key="1">
    <source>
        <dbReference type="ARBA" id="ARBA00004651"/>
    </source>
</evidence>
<protein>
    <recommendedName>
        <fullName evidence="8">ABC transmembrane type-1 domain-containing protein</fullName>
    </recommendedName>
</protein>
<feature type="non-terminal residue" evidence="9">
    <location>
        <position position="1"/>
    </location>
</feature>
<evidence type="ECO:0000313" key="9">
    <source>
        <dbReference type="EMBL" id="SVD81782.1"/>
    </source>
</evidence>
<dbReference type="CDD" id="cd06261">
    <property type="entry name" value="TM_PBP2"/>
    <property type="match status" value="1"/>
</dbReference>
<reference evidence="9" key="1">
    <citation type="submission" date="2018-05" db="EMBL/GenBank/DDBJ databases">
        <authorList>
            <person name="Lanie J.A."/>
            <person name="Ng W.-L."/>
            <person name="Kazmierczak K.M."/>
            <person name="Andrzejewski T.M."/>
            <person name="Davidsen T.M."/>
            <person name="Wayne K.J."/>
            <person name="Tettelin H."/>
            <person name="Glass J.I."/>
            <person name="Rusch D."/>
            <person name="Podicherti R."/>
            <person name="Tsui H.-C.T."/>
            <person name="Winkler M.E."/>
        </authorList>
    </citation>
    <scope>NUCLEOTIDE SEQUENCE</scope>
</reference>
<evidence type="ECO:0000259" key="8">
    <source>
        <dbReference type="PROSITE" id="PS50928"/>
    </source>
</evidence>
<comment type="subcellular location">
    <subcellularLocation>
        <location evidence="1">Cell membrane</location>
        <topology evidence="1">Multi-pass membrane protein</topology>
    </subcellularLocation>
</comment>
<dbReference type="Pfam" id="PF00528">
    <property type="entry name" value="BPD_transp_1"/>
    <property type="match status" value="1"/>
</dbReference>
<evidence type="ECO:0000256" key="7">
    <source>
        <dbReference type="SAM" id="Phobius"/>
    </source>
</evidence>
<keyword evidence="2" id="KW-0813">Transport</keyword>
<evidence type="ECO:0000256" key="3">
    <source>
        <dbReference type="ARBA" id="ARBA00022475"/>
    </source>
</evidence>
<gene>
    <name evidence="9" type="ORF">METZ01_LOCUS434636</name>
</gene>
<dbReference type="EMBL" id="UINC01175253">
    <property type="protein sequence ID" value="SVD81782.1"/>
    <property type="molecule type" value="Genomic_DNA"/>
</dbReference>
<feature type="domain" description="ABC transmembrane type-1" evidence="8">
    <location>
        <begin position="55"/>
        <end position="180"/>
    </location>
</feature>
<dbReference type="Gene3D" id="1.10.3720.10">
    <property type="entry name" value="MetI-like"/>
    <property type="match status" value="1"/>
</dbReference>
<keyword evidence="4 7" id="KW-0812">Transmembrane</keyword>
<dbReference type="GO" id="GO:0005886">
    <property type="term" value="C:plasma membrane"/>
    <property type="evidence" value="ECO:0007669"/>
    <property type="project" value="UniProtKB-SubCell"/>
</dbReference>
<keyword evidence="6 7" id="KW-0472">Membrane</keyword>
<evidence type="ECO:0000256" key="2">
    <source>
        <dbReference type="ARBA" id="ARBA00022448"/>
    </source>
</evidence>
<dbReference type="PANTHER" id="PTHR43386">
    <property type="entry name" value="OLIGOPEPTIDE TRANSPORT SYSTEM PERMEASE PROTEIN APPC"/>
    <property type="match status" value="1"/>
</dbReference>
<feature type="transmembrane region" description="Helical" evidence="7">
    <location>
        <begin position="99"/>
        <end position="122"/>
    </location>
</feature>
<evidence type="ECO:0000256" key="4">
    <source>
        <dbReference type="ARBA" id="ARBA00022692"/>
    </source>
</evidence>
<evidence type="ECO:0000256" key="5">
    <source>
        <dbReference type="ARBA" id="ARBA00022989"/>
    </source>
</evidence>
<feature type="transmembrane region" description="Helical" evidence="7">
    <location>
        <begin position="55"/>
        <end position="79"/>
    </location>
</feature>
<dbReference type="PANTHER" id="PTHR43386:SF6">
    <property type="entry name" value="ABC TRANSPORTER PERMEASE PROTEIN"/>
    <property type="match status" value="1"/>
</dbReference>
<sequence length="180" mass="19390">VALTALLAPILFTAEPTSMHPIDRLKGPSSAFWFGTDMYGRDIYSRTVFGCRISLAVGFSVSILSIFIGLIVGLVAGYFRWLDAIVMRIMDGIMAIPGILLAIAMLALAGASLQTVILAITIPEIPRVVRLVRGIVLGLREEAYVESAISLGTRTPQILIRHILPNIVAPLIVQGTYVCA</sequence>
<dbReference type="InterPro" id="IPR000515">
    <property type="entry name" value="MetI-like"/>
</dbReference>
<dbReference type="AlphaFoldDB" id="A0A382YEP2"/>
<keyword evidence="5 7" id="KW-1133">Transmembrane helix</keyword>
<name>A0A382YEP2_9ZZZZ</name>